<sequence>MHMKLVLPDSQWAKPKEKAVIGRNGIVKTPSNELFMPIFTFRLAASISFPGPIANGQGLIEVGQVAHRKKLIQASDY</sequence>
<reference evidence="1" key="1">
    <citation type="journal article" date="2023" name="Genome Biol. Evol.">
        <title>Long-read-based Genome Assembly of Drosophila gunungcola Reveals Fewer Chemosensory Genes in Flower-breeding Species.</title>
        <authorList>
            <person name="Negi A."/>
            <person name="Liao B.Y."/>
            <person name="Yeh S.D."/>
        </authorList>
    </citation>
    <scope>NUCLEOTIDE SEQUENCE</scope>
    <source>
        <strain evidence="1">Sukarami</strain>
    </source>
</reference>
<dbReference type="AlphaFoldDB" id="A0A9P9YPB8"/>
<name>A0A9P9YPB8_9MUSC</name>
<dbReference type="Proteomes" id="UP001059596">
    <property type="component" value="Unassembled WGS sequence"/>
</dbReference>
<proteinExistence type="predicted"/>
<comment type="caution">
    <text evidence="1">The sequence shown here is derived from an EMBL/GenBank/DDBJ whole genome shotgun (WGS) entry which is preliminary data.</text>
</comment>
<protein>
    <submittedName>
        <fullName evidence="1">Uncharacterized protein</fullName>
    </submittedName>
</protein>
<organism evidence="1 2">
    <name type="scientific">Drosophila gunungcola</name>
    <name type="common">fruit fly</name>
    <dbReference type="NCBI Taxonomy" id="103775"/>
    <lineage>
        <taxon>Eukaryota</taxon>
        <taxon>Metazoa</taxon>
        <taxon>Ecdysozoa</taxon>
        <taxon>Arthropoda</taxon>
        <taxon>Hexapoda</taxon>
        <taxon>Insecta</taxon>
        <taxon>Pterygota</taxon>
        <taxon>Neoptera</taxon>
        <taxon>Endopterygota</taxon>
        <taxon>Diptera</taxon>
        <taxon>Brachycera</taxon>
        <taxon>Muscomorpha</taxon>
        <taxon>Ephydroidea</taxon>
        <taxon>Drosophilidae</taxon>
        <taxon>Drosophila</taxon>
        <taxon>Sophophora</taxon>
    </lineage>
</organism>
<keyword evidence="2" id="KW-1185">Reference proteome</keyword>
<evidence type="ECO:0000313" key="2">
    <source>
        <dbReference type="Proteomes" id="UP001059596"/>
    </source>
</evidence>
<accession>A0A9P9YPB8</accession>
<dbReference type="EMBL" id="JAMKOV010000004">
    <property type="protein sequence ID" value="KAI8040313.1"/>
    <property type="molecule type" value="Genomic_DNA"/>
</dbReference>
<gene>
    <name evidence="1" type="ORF">M5D96_006253</name>
</gene>
<evidence type="ECO:0000313" key="1">
    <source>
        <dbReference type="EMBL" id="KAI8040313.1"/>
    </source>
</evidence>